<sequence length="191" mass="20985">MRGIVSLAAALALPTALPNGEPFPARDLIIFITFFVIAAPLVGQGLTLKPLIRKLKVGAYWSTAEEQQRVSAAMRAAAIAAADAHLAQSKAPPEWADELRMEVANRVAPGAAEGAAHTPKDALLWQLRCAAIKAERKELIRLWRGNEISDEVMRHQEEVLDYREAQLQKDNNLRVRDHSHRALASRQCNGG</sequence>
<keyword evidence="1" id="KW-1133">Transmembrane helix</keyword>
<organism evidence="2 3">
    <name type="scientific">Noviherbaspirillum denitrificans</name>
    <dbReference type="NCBI Taxonomy" id="1968433"/>
    <lineage>
        <taxon>Bacteria</taxon>
        <taxon>Pseudomonadati</taxon>
        <taxon>Pseudomonadota</taxon>
        <taxon>Betaproteobacteria</taxon>
        <taxon>Burkholderiales</taxon>
        <taxon>Oxalobacteraceae</taxon>
        <taxon>Noviherbaspirillum</taxon>
    </lineage>
</organism>
<dbReference type="OrthoDB" id="9809206at2"/>
<evidence type="ECO:0000256" key="1">
    <source>
        <dbReference type="SAM" id="Phobius"/>
    </source>
</evidence>
<proteinExistence type="predicted"/>
<dbReference type="Proteomes" id="UP000197535">
    <property type="component" value="Unassembled WGS sequence"/>
</dbReference>
<evidence type="ECO:0000313" key="3">
    <source>
        <dbReference type="Proteomes" id="UP000197535"/>
    </source>
</evidence>
<evidence type="ECO:0008006" key="4">
    <source>
        <dbReference type="Google" id="ProtNLM"/>
    </source>
</evidence>
<protein>
    <recommendedName>
        <fullName evidence="4">Cation/H+ exchanger domain-containing protein</fullName>
    </recommendedName>
</protein>
<evidence type="ECO:0000313" key="2">
    <source>
        <dbReference type="EMBL" id="OWW18351.1"/>
    </source>
</evidence>
<dbReference type="EMBL" id="LSTO01000009">
    <property type="protein sequence ID" value="OWW18351.1"/>
    <property type="molecule type" value="Genomic_DNA"/>
</dbReference>
<feature type="transmembrane region" description="Helical" evidence="1">
    <location>
        <begin position="28"/>
        <end position="48"/>
    </location>
</feature>
<dbReference type="AlphaFoldDB" id="A0A254T6T5"/>
<keyword evidence="1" id="KW-0812">Transmembrane</keyword>
<name>A0A254T6T5_9BURK</name>
<accession>A0A254T6T5</accession>
<keyword evidence="3" id="KW-1185">Reference proteome</keyword>
<keyword evidence="1" id="KW-0472">Membrane</keyword>
<comment type="caution">
    <text evidence="2">The sequence shown here is derived from an EMBL/GenBank/DDBJ whole genome shotgun (WGS) entry which is preliminary data.</text>
</comment>
<gene>
    <name evidence="2" type="ORF">AYR66_02585</name>
</gene>
<reference evidence="2 3" key="1">
    <citation type="submission" date="2016-02" db="EMBL/GenBank/DDBJ databases">
        <authorList>
            <person name="Wen L."/>
            <person name="He K."/>
            <person name="Yang H."/>
        </authorList>
    </citation>
    <scope>NUCLEOTIDE SEQUENCE [LARGE SCALE GENOMIC DNA]</scope>
    <source>
        <strain evidence="2 3">TSA40</strain>
    </source>
</reference>